<evidence type="ECO:0000313" key="2">
    <source>
        <dbReference type="EMBL" id="GAA4950694.1"/>
    </source>
</evidence>
<evidence type="ECO:0000313" key="3">
    <source>
        <dbReference type="Proteomes" id="UP001500466"/>
    </source>
</evidence>
<accession>A0ABP9GR04</accession>
<feature type="region of interest" description="Disordered" evidence="1">
    <location>
        <begin position="1"/>
        <end position="23"/>
    </location>
</feature>
<protein>
    <submittedName>
        <fullName evidence="2">Uncharacterized protein</fullName>
    </submittedName>
</protein>
<name>A0ABP9GR04_9ACTN</name>
<dbReference type="EMBL" id="BAABHS010000003">
    <property type="protein sequence ID" value="GAA4950694.1"/>
    <property type="molecule type" value="Genomic_DNA"/>
</dbReference>
<comment type="caution">
    <text evidence="2">The sequence shown here is derived from an EMBL/GenBank/DDBJ whole genome shotgun (WGS) entry which is preliminary data.</text>
</comment>
<evidence type="ECO:0000256" key="1">
    <source>
        <dbReference type="SAM" id="MobiDB-lite"/>
    </source>
</evidence>
<reference evidence="3" key="1">
    <citation type="journal article" date="2019" name="Int. J. Syst. Evol. Microbiol.">
        <title>The Global Catalogue of Microorganisms (GCM) 10K type strain sequencing project: providing services to taxonomists for standard genome sequencing and annotation.</title>
        <authorList>
            <consortium name="The Broad Institute Genomics Platform"/>
            <consortium name="The Broad Institute Genome Sequencing Center for Infectious Disease"/>
            <person name="Wu L."/>
            <person name="Ma J."/>
        </authorList>
    </citation>
    <scope>NUCLEOTIDE SEQUENCE [LARGE SCALE GENOMIC DNA]</scope>
    <source>
        <strain evidence="3">JCM 17986</strain>
    </source>
</reference>
<organism evidence="2 3">
    <name type="scientific">Yinghuangia aomiensis</name>
    <dbReference type="NCBI Taxonomy" id="676205"/>
    <lineage>
        <taxon>Bacteria</taxon>
        <taxon>Bacillati</taxon>
        <taxon>Actinomycetota</taxon>
        <taxon>Actinomycetes</taxon>
        <taxon>Kitasatosporales</taxon>
        <taxon>Streptomycetaceae</taxon>
        <taxon>Yinghuangia</taxon>
    </lineage>
</organism>
<proteinExistence type="predicted"/>
<keyword evidence="3" id="KW-1185">Reference proteome</keyword>
<dbReference type="Proteomes" id="UP001500466">
    <property type="component" value="Unassembled WGS sequence"/>
</dbReference>
<gene>
    <name evidence="2" type="ORF">GCM10023205_09280</name>
</gene>
<sequence length="117" mass="12578">MGAPSWGNRVVVPCRPGGPTPEREVMRRARDARGGVHVGPVHHAPDRQHDQRQYGDQCGELPGEPACGRRRRGRAAIGDATVLHYESFPTATGWAVRAANTDNGRHAIVAEVLCAAP</sequence>